<dbReference type="GO" id="GO:0005886">
    <property type="term" value="C:plasma membrane"/>
    <property type="evidence" value="ECO:0007669"/>
    <property type="project" value="UniProtKB-SubCell"/>
</dbReference>
<comment type="subcellular location">
    <subcellularLocation>
        <location evidence="6">Cell membrane</location>
        <topology evidence="6">Multi-pass membrane protein</topology>
    </subcellularLocation>
    <subcellularLocation>
        <location evidence="1">Membrane</location>
    </subcellularLocation>
</comment>
<evidence type="ECO:0000256" key="5">
    <source>
        <dbReference type="ARBA" id="ARBA00034769"/>
    </source>
</evidence>
<dbReference type="AlphaFoldDB" id="A0AA36H4R2"/>
<evidence type="ECO:0000256" key="3">
    <source>
        <dbReference type="ARBA" id="ARBA00022989"/>
    </source>
</evidence>
<dbReference type="GO" id="GO:0034707">
    <property type="term" value="C:chloride channel complex"/>
    <property type="evidence" value="ECO:0007669"/>
    <property type="project" value="UniProtKB-KW"/>
</dbReference>
<evidence type="ECO:0000256" key="2">
    <source>
        <dbReference type="ARBA" id="ARBA00022692"/>
    </source>
</evidence>
<dbReference type="PANTHER" id="PTHR10736">
    <property type="entry name" value="BESTROPHIN"/>
    <property type="match status" value="1"/>
</dbReference>
<evidence type="ECO:0000256" key="6">
    <source>
        <dbReference type="RuleBase" id="RU363126"/>
    </source>
</evidence>
<keyword evidence="3 6" id="KW-1133">Transmembrane helix</keyword>
<keyword evidence="9" id="KW-1185">Reference proteome</keyword>
<comment type="function">
    <text evidence="6">Forms chloride channels.</text>
</comment>
<accession>A0AA36H4R2</accession>
<dbReference type="PANTHER" id="PTHR10736:SF58">
    <property type="entry name" value="BESTROPHIN HOMOLOG-RELATED"/>
    <property type="match status" value="1"/>
</dbReference>
<keyword evidence="2 6" id="KW-0812">Transmembrane</keyword>
<dbReference type="Pfam" id="PF01062">
    <property type="entry name" value="Bestrophin"/>
    <property type="match status" value="1"/>
</dbReference>
<protein>
    <recommendedName>
        <fullName evidence="6">Bestrophin homolog</fullName>
    </recommendedName>
</protein>
<dbReference type="EMBL" id="CATQJL010000305">
    <property type="protein sequence ID" value="CAJ0603932.1"/>
    <property type="molecule type" value="Genomic_DNA"/>
</dbReference>
<feature type="compositionally biased region" description="Basic and acidic residues" evidence="7">
    <location>
        <begin position="418"/>
        <end position="427"/>
    </location>
</feature>
<sequence>MTVSYNADVSSASGFTFVRLLLRWRGSIWKSIMLELVMWIIFYYIIFGVYRYALPTGAQRTFERIATYCDKNLVHIPLTFMLGFFVSMIVDRWRNTFNNMGWIENLALTVANLLRSNTAEARQMRRNIVRYCVLSQVLVFRDLSLKVRRRFPNLDSVVTAGFLHENELQSLTEIRIVYNKYWVPINWALNTCVKALEKGYFETPYAMIVVQTEIKTFRTALAMLCNFDWVPVPIAYPQVVFLAVRSYFIICLISRQFVLGEEPMFRSIIDLYVPFMTVLEFIFVVGWMKVAEALLNPLGEDDDDFECNFLIDKNIATGLMIVDNQYGFCPEPAPDCFSDPDYKPLYSEDSHLHGADHALVGSAENYDFTKGEEVKMVSKRPEDFPLSAESYETTPKFLRKLSSALSNRSRSSSMANRVDLEKEENNVRKQSQPNPALEAVAEENYSTISTIIIPSDSEDVTFDLRGDKRK</sequence>
<comment type="similarity">
    <text evidence="5 6">Belongs to the anion channel-forming bestrophin (TC 1.A.46) family. Calcium-sensitive chloride channel subfamily.</text>
</comment>
<dbReference type="Proteomes" id="UP001176961">
    <property type="component" value="Unassembled WGS sequence"/>
</dbReference>
<keyword evidence="6" id="KW-0407">Ion channel</keyword>
<evidence type="ECO:0000256" key="1">
    <source>
        <dbReference type="ARBA" id="ARBA00004370"/>
    </source>
</evidence>
<keyword evidence="4 6" id="KW-0472">Membrane</keyword>
<feature type="region of interest" description="Disordered" evidence="7">
    <location>
        <begin position="408"/>
        <end position="441"/>
    </location>
</feature>
<proteinExistence type="inferred from homology"/>
<feature type="transmembrane region" description="Helical" evidence="6">
    <location>
        <begin position="32"/>
        <end position="53"/>
    </location>
</feature>
<keyword evidence="6" id="KW-0813">Transport</keyword>
<dbReference type="InterPro" id="IPR021134">
    <property type="entry name" value="Bestrophin-like"/>
</dbReference>
<keyword evidence="6" id="KW-1003">Cell membrane</keyword>
<evidence type="ECO:0000256" key="4">
    <source>
        <dbReference type="ARBA" id="ARBA00023136"/>
    </source>
</evidence>
<organism evidence="8 9">
    <name type="scientific">Cylicocyclus nassatus</name>
    <name type="common">Nematode worm</name>
    <dbReference type="NCBI Taxonomy" id="53992"/>
    <lineage>
        <taxon>Eukaryota</taxon>
        <taxon>Metazoa</taxon>
        <taxon>Ecdysozoa</taxon>
        <taxon>Nematoda</taxon>
        <taxon>Chromadorea</taxon>
        <taxon>Rhabditida</taxon>
        <taxon>Rhabditina</taxon>
        <taxon>Rhabditomorpha</taxon>
        <taxon>Strongyloidea</taxon>
        <taxon>Strongylidae</taxon>
        <taxon>Cylicocyclus</taxon>
    </lineage>
</organism>
<gene>
    <name evidence="8" type="ORF">CYNAS_LOCUS15915</name>
</gene>
<reference evidence="8" key="1">
    <citation type="submission" date="2023-07" db="EMBL/GenBank/DDBJ databases">
        <authorList>
            <consortium name="CYATHOMIX"/>
        </authorList>
    </citation>
    <scope>NUCLEOTIDE SEQUENCE</scope>
    <source>
        <strain evidence="8">N/A</strain>
    </source>
</reference>
<evidence type="ECO:0000256" key="7">
    <source>
        <dbReference type="SAM" id="MobiDB-lite"/>
    </source>
</evidence>
<dbReference type="InterPro" id="IPR000615">
    <property type="entry name" value="Bestrophin"/>
</dbReference>
<evidence type="ECO:0000313" key="9">
    <source>
        <dbReference type="Proteomes" id="UP001176961"/>
    </source>
</evidence>
<keyword evidence="6" id="KW-0869">Chloride channel</keyword>
<keyword evidence="6" id="KW-0406">Ion transport</keyword>
<comment type="caution">
    <text evidence="8">The sequence shown here is derived from an EMBL/GenBank/DDBJ whole genome shotgun (WGS) entry which is preliminary data.</text>
</comment>
<keyword evidence="6" id="KW-0868">Chloride</keyword>
<dbReference type="GO" id="GO:0005254">
    <property type="term" value="F:chloride channel activity"/>
    <property type="evidence" value="ECO:0007669"/>
    <property type="project" value="UniProtKB-KW"/>
</dbReference>
<evidence type="ECO:0000313" key="8">
    <source>
        <dbReference type="EMBL" id="CAJ0603932.1"/>
    </source>
</evidence>
<name>A0AA36H4R2_CYLNA</name>
<feature type="transmembrane region" description="Helical" evidence="6">
    <location>
        <begin position="73"/>
        <end position="90"/>
    </location>
</feature>